<protein>
    <submittedName>
        <fullName evidence="1">SJCHGC01610 protein</fullName>
    </submittedName>
</protein>
<accession>Q5D9M1</accession>
<name>Q5D9M1_SCHJA</name>
<evidence type="ECO:0000313" key="1">
    <source>
        <dbReference type="EMBL" id="AAW27485.1"/>
    </source>
</evidence>
<dbReference type="AlphaFoldDB" id="Q5D9M1"/>
<reference evidence="1" key="2">
    <citation type="journal article" date="2006" name="PLoS Pathog.">
        <title>New perspectives on host-parasite interplay by comparative transcriptomic and proteomic analyses of Schistosoma japonicum.</title>
        <authorList>
            <person name="Liu F."/>
            <person name="Lu J."/>
            <person name="Hu W."/>
            <person name="Wang S.Y."/>
            <person name="Cui S.J."/>
            <person name="Chi M."/>
            <person name="Yan Q."/>
            <person name="Wang X.R."/>
            <person name="Song H.D."/>
            <person name="Xu X.N."/>
            <person name="Wang J.J."/>
            <person name="Zhang X.L."/>
            <person name="Zhang X."/>
            <person name="Wang Z.Q."/>
            <person name="Xue C.L."/>
            <person name="Brindley P.J."/>
            <person name="McManus D.P."/>
            <person name="Yang P.Y."/>
            <person name="Feng Z."/>
            <person name="Chen Z."/>
            <person name="Han Z.G."/>
        </authorList>
    </citation>
    <scope>NUCLEOTIDE SEQUENCE</scope>
</reference>
<proteinExistence type="evidence at transcript level"/>
<reference evidence="1" key="1">
    <citation type="submission" date="2004-11" db="EMBL/GenBank/DDBJ databases">
        <title>The full-length cDNA sequences of Schistosoma japonicum genes.</title>
        <authorList>
            <person name="Han Z."/>
        </authorList>
    </citation>
    <scope>NUCLEOTIDE SEQUENCE</scope>
</reference>
<sequence length="173" mass="20155">MAKNSCLTCSSHGTTVDLKAAFENIVLARRFFNWDDLEQAIEEFQSSQRASFSSFKYIFVVFKCAFGIKRKSHGIGQRNKPSKFMDCKSMFRVVLNVNEYIIRSYIMTHNHACTKSFMRCDPWFRRLSEEEKKNISPVLRQSTSSAEIMEYVRDTCQKELIASDIRNMKSKVT</sequence>
<dbReference type="EMBL" id="AY815753">
    <property type="protein sequence ID" value="AAW27485.1"/>
    <property type="molecule type" value="mRNA"/>
</dbReference>
<organism evidence="1">
    <name type="scientific">Schistosoma japonicum</name>
    <name type="common">Blood fluke</name>
    <dbReference type="NCBI Taxonomy" id="6182"/>
    <lineage>
        <taxon>Eukaryota</taxon>
        <taxon>Metazoa</taxon>
        <taxon>Spiralia</taxon>
        <taxon>Lophotrochozoa</taxon>
        <taxon>Platyhelminthes</taxon>
        <taxon>Trematoda</taxon>
        <taxon>Digenea</taxon>
        <taxon>Strigeidida</taxon>
        <taxon>Schistosomatoidea</taxon>
        <taxon>Schistosomatidae</taxon>
        <taxon>Schistosoma</taxon>
    </lineage>
</organism>